<dbReference type="OrthoDB" id="774873at2759"/>
<dbReference type="Proteomes" id="UP000274131">
    <property type="component" value="Unassembled WGS sequence"/>
</dbReference>
<feature type="compositionally biased region" description="Basic and acidic residues" evidence="1">
    <location>
        <begin position="306"/>
        <end position="322"/>
    </location>
</feature>
<keyword evidence="3" id="KW-1185">Reference proteome</keyword>
<organism evidence="4">
    <name type="scientific">Enterobius vermicularis</name>
    <name type="common">Human pinworm</name>
    <dbReference type="NCBI Taxonomy" id="51028"/>
    <lineage>
        <taxon>Eukaryota</taxon>
        <taxon>Metazoa</taxon>
        <taxon>Ecdysozoa</taxon>
        <taxon>Nematoda</taxon>
        <taxon>Chromadorea</taxon>
        <taxon>Rhabditida</taxon>
        <taxon>Spirurina</taxon>
        <taxon>Oxyuridomorpha</taxon>
        <taxon>Oxyuroidea</taxon>
        <taxon>Oxyuridae</taxon>
        <taxon>Enterobius</taxon>
    </lineage>
</organism>
<evidence type="ECO:0000313" key="2">
    <source>
        <dbReference type="EMBL" id="VDD95660.1"/>
    </source>
</evidence>
<dbReference type="WBParaSite" id="EVEC_0001108601-mRNA-1">
    <property type="protein sequence ID" value="EVEC_0001108601-mRNA-1"/>
    <property type="gene ID" value="EVEC_0001108601"/>
</dbReference>
<name>A0A0N4VJR5_ENTVE</name>
<accession>A0A0N4VJR5</accession>
<evidence type="ECO:0000256" key="1">
    <source>
        <dbReference type="SAM" id="MobiDB-lite"/>
    </source>
</evidence>
<reference evidence="4" key="1">
    <citation type="submission" date="2017-02" db="UniProtKB">
        <authorList>
            <consortium name="WormBaseParasite"/>
        </authorList>
    </citation>
    <scope>IDENTIFICATION</scope>
</reference>
<protein>
    <submittedName>
        <fullName evidence="4">MABP domain-containing protein</fullName>
    </submittedName>
</protein>
<feature type="compositionally biased region" description="Low complexity" evidence="1">
    <location>
        <begin position="323"/>
        <end position="339"/>
    </location>
</feature>
<reference evidence="2 3" key="2">
    <citation type="submission" date="2018-10" db="EMBL/GenBank/DDBJ databases">
        <authorList>
            <consortium name="Pathogen Informatics"/>
        </authorList>
    </citation>
    <scope>NUCLEOTIDE SEQUENCE [LARGE SCALE GENOMIC DNA]</scope>
</reference>
<feature type="region of interest" description="Disordered" evidence="1">
    <location>
        <begin position="303"/>
        <end position="362"/>
    </location>
</feature>
<evidence type="ECO:0000313" key="3">
    <source>
        <dbReference type="Proteomes" id="UP000274131"/>
    </source>
</evidence>
<sequence>MEFSNKRNIILESVLQVFDLAFLDEKEVVLVLQGFNDGEYYVVKGILDFNAKLLQIDTPVSATHMQGLKKHYKTCVTYDESGPVLIMYPVSCSKETDWKAEDSAIELLHLRAFYEKRGVKPLKVYSSFKDHRALLCDPFIYRNCLYLFNYFESTLICISIVGKTKGDIRILNTYGDPKHQRPNSKYANKCHIVFGDVLLVYFYQRLDKVDAEPQLWKLELGRVKFFSSMNWYKLQLLLSYHSPTCRVCLQQAIGKPLAYLHGECGRSNCTEKVHLYQLNLEQECVKSSKSSISNTASGTNSLISERIIDQNRRPKSNMELHDTAPSTSSNSSSPHSSTTGQKSVLPPTLRYASKRHNIEKVV</sequence>
<evidence type="ECO:0000313" key="4">
    <source>
        <dbReference type="WBParaSite" id="EVEC_0001108601-mRNA-1"/>
    </source>
</evidence>
<proteinExistence type="predicted"/>
<dbReference type="STRING" id="51028.A0A0N4VJR5"/>
<dbReference type="EMBL" id="UXUI01010824">
    <property type="protein sequence ID" value="VDD95660.1"/>
    <property type="molecule type" value="Genomic_DNA"/>
</dbReference>
<gene>
    <name evidence="2" type="ORF">EVEC_LOCUS10411</name>
</gene>
<dbReference type="AlphaFoldDB" id="A0A0N4VJR5"/>